<protein>
    <submittedName>
        <fullName evidence="5">Heat shock protein 15</fullName>
    </submittedName>
    <submittedName>
        <fullName evidence="4">Heat shock protein Hsp15</fullName>
    </submittedName>
</protein>
<dbReference type="RefSeq" id="WP_132961822.1">
    <property type="nucleotide sequence ID" value="NZ_DAIPFN010000025.1"/>
</dbReference>
<dbReference type="InterPro" id="IPR002942">
    <property type="entry name" value="S4_RNA-bd"/>
</dbReference>
<dbReference type="Proteomes" id="UP000315577">
    <property type="component" value="Unassembled WGS sequence"/>
</dbReference>
<reference evidence="4 6" key="1">
    <citation type="submission" date="2019-03" db="EMBL/GenBank/DDBJ databases">
        <title>Genomic Encyclopedia of Type Strains, Phase IV (KMG-IV): sequencing the most valuable type-strain genomes for metagenomic binning, comparative biology and taxonomic classification.</title>
        <authorList>
            <person name="Goeker M."/>
        </authorList>
    </citation>
    <scope>NUCLEOTIDE SEQUENCE [LARGE SCALE GENOMIC DNA]</scope>
    <source>
        <strain evidence="4 6">DSM 12034</strain>
    </source>
</reference>
<accession>A0A4R3LG81</accession>
<dbReference type="SUPFAM" id="SSF55174">
    <property type="entry name" value="Alpha-L RNA-binding motif"/>
    <property type="match status" value="1"/>
</dbReference>
<evidence type="ECO:0000256" key="2">
    <source>
        <dbReference type="SAM" id="MobiDB-lite"/>
    </source>
</evidence>
<gene>
    <name evidence="5" type="primary">hslR</name>
    <name evidence="4" type="ORF">EDC36_103131</name>
    <name evidence="5" type="ORF">Tigna_00824</name>
</gene>
<dbReference type="InterPro" id="IPR036986">
    <property type="entry name" value="S4_RNA-bd_sf"/>
</dbReference>
<evidence type="ECO:0000259" key="3">
    <source>
        <dbReference type="SMART" id="SM00363"/>
    </source>
</evidence>
<dbReference type="EMBL" id="SMAH01000003">
    <property type="protein sequence ID" value="TCS99069.1"/>
    <property type="molecule type" value="Genomic_DNA"/>
</dbReference>
<keyword evidence="7" id="KW-1185">Reference proteome</keyword>
<keyword evidence="4" id="KW-0346">Stress response</keyword>
<dbReference type="AlphaFoldDB" id="A0A4R3LG81"/>
<dbReference type="Gene3D" id="3.10.290.10">
    <property type="entry name" value="RNA-binding S4 domain"/>
    <property type="match status" value="1"/>
</dbReference>
<evidence type="ECO:0000313" key="4">
    <source>
        <dbReference type="EMBL" id="TCS99069.1"/>
    </source>
</evidence>
<sequence>MANTRSHEHDPTSPPRIRLDKWLWAARLYKTRALAADMIERGRVLVNGAPAKASREPRVGDVIRARTGDVDRTVVVRALSAVRGPAAQAALLYEETPESIAAREAHAQQRRLAPEPGASYPRGRPTKRDRRELQRWRNQPPAPPAWNERWRAALDD</sequence>
<evidence type="ECO:0000313" key="5">
    <source>
        <dbReference type="EMBL" id="TSE22848.1"/>
    </source>
</evidence>
<organism evidence="4 6">
    <name type="scientific">Tepidimonas ignava</name>
    <dbReference type="NCBI Taxonomy" id="114249"/>
    <lineage>
        <taxon>Bacteria</taxon>
        <taxon>Pseudomonadati</taxon>
        <taxon>Pseudomonadota</taxon>
        <taxon>Betaproteobacteria</taxon>
        <taxon>Burkholderiales</taxon>
        <taxon>Tepidimonas</taxon>
    </lineage>
</organism>
<keyword evidence="1" id="KW-0694">RNA-binding</keyword>
<reference evidence="5 7" key="2">
    <citation type="submission" date="2019-07" db="EMBL/GenBank/DDBJ databases">
        <title>Tepidimonas ignava SPS-1037 draft genome.</title>
        <authorList>
            <person name="Da Costa M.S."/>
            <person name="Froufe H.J.C."/>
            <person name="Egas C."/>
            <person name="Albuquerque L."/>
        </authorList>
    </citation>
    <scope>NUCLEOTIDE SEQUENCE [LARGE SCALE GENOMIC DNA]</scope>
    <source>
        <strain evidence="5 7">SPS-1037</strain>
    </source>
</reference>
<dbReference type="GO" id="GO:0003723">
    <property type="term" value="F:RNA binding"/>
    <property type="evidence" value="ECO:0007669"/>
    <property type="project" value="UniProtKB-KW"/>
</dbReference>
<name>A0A4R3LG81_9BURK</name>
<feature type="domain" description="RNA-binding S4" evidence="3">
    <location>
        <begin position="17"/>
        <end position="80"/>
    </location>
</feature>
<dbReference type="EMBL" id="VJNC01000004">
    <property type="protein sequence ID" value="TSE22848.1"/>
    <property type="molecule type" value="Genomic_DNA"/>
</dbReference>
<dbReference type="CDD" id="cd00165">
    <property type="entry name" value="S4"/>
    <property type="match status" value="1"/>
</dbReference>
<dbReference type="SMART" id="SM00363">
    <property type="entry name" value="S4"/>
    <property type="match status" value="1"/>
</dbReference>
<evidence type="ECO:0000313" key="7">
    <source>
        <dbReference type="Proteomes" id="UP000315577"/>
    </source>
</evidence>
<dbReference type="OrthoDB" id="9797176at2"/>
<dbReference type="PROSITE" id="PS50889">
    <property type="entry name" value="S4"/>
    <property type="match status" value="1"/>
</dbReference>
<dbReference type="Proteomes" id="UP000295536">
    <property type="component" value="Unassembled WGS sequence"/>
</dbReference>
<evidence type="ECO:0000313" key="6">
    <source>
        <dbReference type="Proteomes" id="UP000295536"/>
    </source>
</evidence>
<evidence type="ECO:0000256" key="1">
    <source>
        <dbReference type="PROSITE-ProRule" id="PRU00182"/>
    </source>
</evidence>
<dbReference type="Pfam" id="PF01479">
    <property type="entry name" value="S4"/>
    <property type="match status" value="1"/>
</dbReference>
<feature type="region of interest" description="Disordered" evidence="2">
    <location>
        <begin position="102"/>
        <end position="156"/>
    </location>
</feature>
<proteinExistence type="predicted"/>
<comment type="caution">
    <text evidence="4">The sequence shown here is derived from an EMBL/GenBank/DDBJ whole genome shotgun (WGS) entry which is preliminary data.</text>
</comment>